<dbReference type="Proteomes" id="UP000184520">
    <property type="component" value="Unassembled WGS sequence"/>
</dbReference>
<accession>A0A1M5HGW5</accession>
<proteinExistence type="predicted"/>
<dbReference type="STRING" id="634436.SAMN05216361_1468"/>
<dbReference type="OrthoDB" id="6388335at2"/>
<feature type="domain" description="Microcin J25-processing protein McjB C-terminal" evidence="1">
    <location>
        <begin position="62"/>
        <end position="138"/>
    </location>
</feature>
<keyword evidence="3" id="KW-1185">Reference proteome</keyword>
<dbReference type="AlphaFoldDB" id="A0A1M5HGW5"/>
<dbReference type="RefSeq" id="WP_073320071.1">
    <property type="nucleotide sequence ID" value="NZ_FQWD01000002.1"/>
</dbReference>
<dbReference type="NCBIfam" id="NF033537">
    <property type="entry name" value="lasso_biosyn_B2"/>
    <property type="match status" value="1"/>
</dbReference>
<sequence>MLKSFSKYRALAPDQRRWFRRCWWQFALWHIRIQYFPYHWWKARIFSEFNIESGHSLPLSLSEAIRLSEMAARHHIFPINCLRRCVVQQQLLTQYGYDLALHFGVAKQDARLKAHCWLTHKGQLINDGPEVVNTYTELKLATEQSQHILASLR</sequence>
<evidence type="ECO:0000259" key="1">
    <source>
        <dbReference type="Pfam" id="PF13471"/>
    </source>
</evidence>
<dbReference type="Pfam" id="PF13471">
    <property type="entry name" value="Transglut_core3"/>
    <property type="match status" value="1"/>
</dbReference>
<name>A0A1M5HGW5_9ALTE</name>
<dbReference type="EMBL" id="FQWD01000002">
    <property type="protein sequence ID" value="SHG15214.1"/>
    <property type="molecule type" value="Genomic_DNA"/>
</dbReference>
<organism evidence="2 3">
    <name type="scientific">Marisediminitalea aggregata</name>
    <dbReference type="NCBI Taxonomy" id="634436"/>
    <lineage>
        <taxon>Bacteria</taxon>
        <taxon>Pseudomonadati</taxon>
        <taxon>Pseudomonadota</taxon>
        <taxon>Gammaproteobacteria</taxon>
        <taxon>Alteromonadales</taxon>
        <taxon>Alteromonadaceae</taxon>
        <taxon>Marisediminitalea</taxon>
    </lineage>
</organism>
<evidence type="ECO:0000313" key="2">
    <source>
        <dbReference type="EMBL" id="SHG15214.1"/>
    </source>
</evidence>
<dbReference type="InterPro" id="IPR053521">
    <property type="entry name" value="McjB-like"/>
</dbReference>
<protein>
    <submittedName>
        <fullName evidence="2">Transglutaminase-like superfamily protein</fullName>
    </submittedName>
</protein>
<evidence type="ECO:0000313" key="3">
    <source>
        <dbReference type="Proteomes" id="UP000184520"/>
    </source>
</evidence>
<reference evidence="3" key="1">
    <citation type="submission" date="2016-11" db="EMBL/GenBank/DDBJ databases">
        <authorList>
            <person name="Varghese N."/>
            <person name="Submissions S."/>
        </authorList>
    </citation>
    <scope>NUCLEOTIDE SEQUENCE [LARGE SCALE GENOMIC DNA]</scope>
    <source>
        <strain evidence="3">CGMCC 1.8995</strain>
    </source>
</reference>
<gene>
    <name evidence="2" type="ORF">SAMN05216361_1468</name>
</gene>
<dbReference type="InterPro" id="IPR032708">
    <property type="entry name" value="McjB_C"/>
</dbReference>